<protein>
    <submittedName>
        <fullName evidence="10">Cation diffusion facilitator family transporter</fullName>
    </submittedName>
</protein>
<dbReference type="SUPFAM" id="SSF160240">
    <property type="entry name" value="Cation efflux protein cytoplasmic domain-like"/>
    <property type="match status" value="1"/>
</dbReference>
<feature type="transmembrane region" description="Helical" evidence="7">
    <location>
        <begin position="9"/>
        <end position="31"/>
    </location>
</feature>
<dbReference type="RefSeq" id="WP_202956958.1">
    <property type="nucleotide sequence ID" value="NZ_JAPCID010000082.1"/>
</dbReference>
<evidence type="ECO:0000256" key="4">
    <source>
        <dbReference type="ARBA" id="ARBA00022692"/>
    </source>
</evidence>
<dbReference type="InterPro" id="IPR058533">
    <property type="entry name" value="Cation_efflux_TM"/>
</dbReference>
<feature type="transmembrane region" description="Helical" evidence="7">
    <location>
        <begin position="179"/>
        <end position="196"/>
    </location>
</feature>
<evidence type="ECO:0000259" key="8">
    <source>
        <dbReference type="Pfam" id="PF01545"/>
    </source>
</evidence>
<dbReference type="Pfam" id="PF16916">
    <property type="entry name" value="ZT_dimer"/>
    <property type="match status" value="1"/>
</dbReference>
<comment type="subcellular location">
    <subcellularLocation>
        <location evidence="1">Membrane</location>
        <topology evidence="1">Multi-pass membrane protein</topology>
    </subcellularLocation>
</comment>
<dbReference type="SUPFAM" id="SSF161111">
    <property type="entry name" value="Cation efflux protein transmembrane domain-like"/>
    <property type="match status" value="1"/>
</dbReference>
<dbReference type="Gene3D" id="3.30.70.1350">
    <property type="entry name" value="Cation efflux protein, cytoplasmic domain"/>
    <property type="match status" value="1"/>
</dbReference>
<evidence type="ECO:0000256" key="7">
    <source>
        <dbReference type="SAM" id="Phobius"/>
    </source>
</evidence>
<keyword evidence="11" id="KW-1185">Reference proteome</keyword>
<feature type="transmembrane region" description="Helical" evidence="7">
    <location>
        <begin position="111"/>
        <end position="133"/>
    </location>
</feature>
<dbReference type="PANTHER" id="PTHR43840">
    <property type="entry name" value="MITOCHONDRIAL METAL TRANSPORTER 1-RELATED"/>
    <property type="match status" value="1"/>
</dbReference>
<dbReference type="PANTHER" id="PTHR43840:SF15">
    <property type="entry name" value="MITOCHONDRIAL METAL TRANSPORTER 1-RELATED"/>
    <property type="match status" value="1"/>
</dbReference>
<dbReference type="EMBL" id="JAPCID010000082">
    <property type="protein sequence ID" value="MDA0142307.1"/>
    <property type="molecule type" value="Genomic_DNA"/>
</dbReference>
<keyword evidence="6 7" id="KW-0472">Membrane</keyword>
<feature type="domain" description="Cation efflux protein transmembrane" evidence="8">
    <location>
        <begin position="10"/>
        <end position="204"/>
    </location>
</feature>
<dbReference type="Proteomes" id="UP001147700">
    <property type="component" value="Unassembled WGS sequence"/>
</dbReference>
<accession>A0ABT4RV08</accession>
<sequence length="310" mass="32946">MRSDRLIRLLWLSIAAALATITLKTVAYLLTGSIGLLSDAAESVVNLVAAVVAMAALRWARKPADEEHAYGHQKAEYFSAGVEGTLVLVAAVSIIIAALGRLLDPQPIDSAGLGLAVSAGATLINLAVGVVLLRAGRAERSIVVEADGRHLLTDVWTSVGVIAGVAAVALTGWEVLDPLIALAVAVNIVVMGGALVRRSVGGLMDRALDRQDRVQIDAVIAAFREHEGIDFHALRTRQAGSRAFVSVHVLVPGAWTVQHGHDLVERFEDDLRARLPHATIFTHLEPVEDPKSFADTELDRAATAAHHRPT</sequence>
<feature type="transmembrane region" description="Helical" evidence="7">
    <location>
        <begin position="154"/>
        <end position="173"/>
    </location>
</feature>
<comment type="similarity">
    <text evidence="2">Belongs to the cation diffusion facilitator (CDF) transporter (TC 2.A.4) family.</text>
</comment>
<dbReference type="InterPro" id="IPR036837">
    <property type="entry name" value="Cation_efflux_CTD_sf"/>
</dbReference>
<keyword evidence="4 7" id="KW-0812">Transmembrane</keyword>
<evidence type="ECO:0000313" key="11">
    <source>
        <dbReference type="Proteomes" id="UP001147700"/>
    </source>
</evidence>
<evidence type="ECO:0000256" key="5">
    <source>
        <dbReference type="ARBA" id="ARBA00022989"/>
    </source>
</evidence>
<dbReference type="InterPro" id="IPR027469">
    <property type="entry name" value="Cation_efflux_TMD_sf"/>
</dbReference>
<name>A0ABT4RV08_9ACTN</name>
<reference evidence="10" key="1">
    <citation type="submission" date="2022-10" db="EMBL/GenBank/DDBJ databases">
        <title>The WGS of Solirubrobacter sp. CPCC 204708.</title>
        <authorList>
            <person name="Jiang Z."/>
        </authorList>
    </citation>
    <scope>NUCLEOTIDE SEQUENCE</scope>
    <source>
        <strain evidence="10">CPCC 204708</strain>
    </source>
</reference>
<dbReference type="InterPro" id="IPR002524">
    <property type="entry name" value="Cation_efflux"/>
</dbReference>
<evidence type="ECO:0000256" key="2">
    <source>
        <dbReference type="ARBA" id="ARBA00008114"/>
    </source>
</evidence>
<feature type="transmembrane region" description="Helical" evidence="7">
    <location>
        <begin position="80"/>
        <end position="99"/>
    </location>
</feature>
<gene>
    <name evidence="10" type="ORF">OJ962_32790</name>
</gene>
<dbReference type="InterPro" id="IPR027470">
    <property type="entry name" value="Cation_efflux_CTD"/>
</dbReference>
<keyword evidence="5 7" id="KW-1133">Transmembrane helix</keyword>
<dbReference type="InterPro" id="IPR050291">
    <property type="entry name" value="CDF_Transporter"/>
</dbReference>
<feature type="transmembrane region" description="Helical" evidence="7">
    <location>
        <begin position="43"/>
        <end position="60"/>
    </location>
</feature>
<evidence type="ECO:0000259" key="9">
    <source>
        <dbReference type="Pfam" id="PF16916"/>
    </source>
</evidence>
<dbReference type="Gene3D" id="1.20.1510.10">
    <property type="entry name" value="Cation efflux protein transmembrane domain"/>
    <property type="match status" value="1"/>
</dbReference>
<comment type="caution">
    <text evidence="10">The sequence shown here is derived from an EMBL/GenBank/DDBJ whole genome shotgun (WGS) entry which is preliminary data.</text>
</comment>
<evidence type="ECO:0000256" key="6">
    <source>
        <dbReference type="ARBA" id="ARBA00023136"/>
    </source>
</evidence>
<keyword evidence="3" id="KW-0813">Transport</keyword>
<dbReference type="NCBIfam" id="TIGR01297">
    <property type="entry name" value="CDF"/>
    <property type="match status" value="1"/>
</dbReference>
<evidence type="ECO:0000256" key="1">
    <source>
        <dbReference type="ARBA" id="ARBA00004141"/>
    </source>
</evidence>
<organism evidence="10 11">
    <name type="scientific">Solirubrobacter deserti</name>
    <dbReference type="NCBI Taxonomy" id="2282478"/>
    <lineage>
        <taxon>Bacteria</taxon>
        <taxon>Bacillati</taxon>
        <taxon>Actinomycetota</taxon>
        <taxon>Thermoleophilia</taxon>
        <taxon>Solirubrobacterales</taxon>
        <taxon>Solirubrobacteraceae</taxon>
        <taxon>Solirubrobacter</taxon>
    </lineage>
</organism>
<evidence type="ECO:0000313" key="10">
    <source>
        <dbReference type="EMBL" id="MDA0142307.1"/>
    </source>
</evidence>
<evidence type="ECO:0000256" key="3">
    <source>
        <dbReference type="ARBA" id="ARBA00022448"/>
    </source>
</evidence>
<proteinExistence type="inferred from homology"/>
<feature type="domain" description="Cation efflux protein cytoplasmic" evidence="9">
    <location>
        <begin position="214"/>
        <end position="286"/>
    </location>
</feature>
<dbReference type="Pfam" id="PF01545">
    <property type="entry name" value="Cation_efflux"/>
    <property type="match status" value="1"/>
</dbReference>